<evidence type="ECO:0000259" key="4">
    <source>
        <dbReference type="Pfam" id="PF11611"/>
    </source>
</evidence>
<feature type="compositionally biased region" description="Basic and acidic residues" evidence="2">
    <location>
        <begin position="32"/>
        <end position="48"/>
    </location>
</feature>
<organism evidence="5 6">
    <name type="scientific">Bacillus chungangensis</name>
    <dbReference type="NCBI Taxonomy" id="587633"/>
    <lineage>
        <taxon>Bacteria</taxon>
        <taxon>Bacillati</taxon>
        <taxon>Bacillota</taxon>
        <taxon>Bacilli</taxon>
        <taxon>Bacillales</taxon>
        <taxon>Bacillaceae</taxon>
        <taxon>Bacillus</taxon>
    </lineage>
</organism>
<dbReference type="InterPro" id="IPR029051">
    <property type="entry name" value="DUF4352"/>
</dbReference>
<dbReference type="Pfam" id="PF11611">
    <property type="entry name" value="DUF4352"/>
    <property type="match status" value="1"/>
</dbReference>
<gene>
    <name evidence="5" type="ORF">J2S08_001822</name>
</gene>
<feature type="domain" description="DUF4352" evidence="4">
    <location>
        <begin position="66"/>
        <end position="175"/>
    </location>
</feature>
<keyword evidence="6" id="KW-1185">Reference proteome</keyword>
<dbReference type="Gene3D" id="2.60.40.1240">
    <property type="match status" value="1"/>
</dbReference>
<name>A0ABT9WRQ9_9BACI</name>
<keyword evidence="1 3" id="KW-0732">Signal</keyword>
<comment type="caution">
    <text evidence="5">The sequence shown here is derived from an EMBL/GenBank/DDBJ whole genome shotgun (WGS) entry which is preliminary data.</text>
</comment>
<reference evidence="5 6" key="1">
    <citation type="submission" date="2023-07" db="EMBL/GenBank/DDBJ databases">
        <title>Genomic Encyclopedia of Type Strains, Phase IV (KMG-IV): sequencing the most valuable type-strain genomes for metagenomic binning, comparative biology and taxonomic classification.</title>
        <authorList>
            <person name="Goeker M."/>
        </authorList>
    </citation>
    <scope>NUCLEOTIDE SEQUENCE [LARGE SCALE GENOMIC DNA]</scope>
    <source>
        <strain evidence="5 6">DSM 23837</strain>
    </source>
</reference>
<protein>
    <recommendedName>
        <fullName evidence="4">DUF4352 domain-containing protein</fullName>
    </recommendedName>
</protein>
<dbReference type="InterPro" id="IPR029050">
    <property type="entry name" value="Immunoprotect_excell_Ig-like"/>
</dbReference>
<evidence type="ECO:0000256" key="2">
    <source>
        <dbReference type="SAM" id="MobiDB-lite"/>
    </source>
</evidence>
<dbReference type="PROSITE" id="PS51257">
    <property type="entry name" value="PROKAR_LIPOPROTEIN"/>
    <property type="match status" value="1"/>
</dbReference>
<feature type="signal peptide" evidence="3">
    <location>
        <begin position="1"/>
        <end position="23"/>
    </location>
</feature>
<feature type="chain" id="PRO_5045252055" description="DUF4352 domain-containing protein" evidence="3">
    <location>
        <begin position="24"/>
        <end position="197"/>
    </location>
</feature>
<feature type="region of interest" description="Disordered" evidence="2">
    <location>
        <begin position="25"/>
        <end position="57"/>
    </location>
</feature>
<dbReference type="EMBL" id="JAUSTT010000009">
    <property type="protein sequence ID" value="MDQ0175986.1"/>
    <property type="molecule type" value="Genomic_DNA"/>
</dbReference>
<accession>A0ABT9WRQ9</accession>
<evidence type="ECO:0000256" key="1">
    <source>
        <dbReference type="ARBA" id="ARBA00022729"/>
    </source>
</evidence>
<dbReference type="Proteomes" id="UP001223586">
    <property type="component" value="Unassembled WGS sequence"/>
</dbReference>
<sequence length="197" mass="21869">MKKLTIIGLIFLLCFSLVGCGNAGEEASGVEKSNEKEKVKENATKKDEVETEEEESETVQETIIANVGEVFNYKDWEVKLDSFEFNQTVSSDMFESSADEGNKFLVLRFTVTNKGTKADSFTDTIGGTQIKAMYNEKYEYEKLTTLLTSDLSAQNVQPLATGNGFVVIEMPDNVVEASESIDVFIGEGKEIVKIKIR</sequence>
<evidence type="ECO:0000256" key="3">
    <source>
        <dbReference type="SAM" id="SignalP"/>
    </source>
</evidence>
<dbReference type="RefSeq" id="WP_307228765.1">
    <property type="nucleotide sequence ID" value="NZ_JAUSTT010000009.1"/>
</dbReference>
<evidence type="ECO:0000313" key="5">
    <source>
        <dbReference type="EMBL" id="MDQ0175986.1"/>
    </source>
</evidence>
<evidence type="ECO:0000313" key="6">
    <source>
        <dbReference type="Proteomes" id="UP001223586"/>
    </source>
</evidence>
<proteinExistence type="predicted"/>